<dbReference type="InterPro" id="IPR016213">
    <property type="entry name" value="Polyphenol_oxidase"/>
</dbReference>
<protein>
    <submittedName>
        <fullName evidence="10">Polyphenol oxidase I, chloroplastic-like</fullName>
    </submittedName>
</protein>
<feature type="binding site" evidence="7">
    <location>
        <position position="320"/>
    </location>
    <ligand>
        <name>Cu cation</name>
        <dbReference type="ChEBI" id="CHEBI:23378"/>
        <label>B</label>
    </ligand>
</feature>
<dbReference type="InterPro" id="IPR022739">
    <property type="entry name" value="Polyphenol_oxidase_cen"/>
</dbReference>
<dbReference type="Pfam" id="PF00264">
    <property type="entry name" value="Tyrosinase"/>
    <property type="match status" value="1"/>
</dbReference>
<dbReference type="PIRSF" id="PIRSF000290">
    <property type="entry name" value="PPO_plant"/>
    <property type="match status" value="1"/>
</dbReference>
<evidence type="ECO:0000256" key="1">
    <source>
        <dbReference type="ARBA" id="ARBA00009928"/>
    </source>
</evidence>
<feature type="binding site" evidence="7">
    <location>
        <position position="290"/>
    </location>
    <ligand>
        <name>Cu cation</name>
        <dbReference type="ChEBI" id="CHEBI:23378"/>
        <label>B</label>
    </ligand>
</feature>
<dbReference type="InterPro" id="IPR050316">
    <property type="entry name" value="Tyrosinase/Hemocyanin"/>
</dbReference>
<feature type="binding site" evidence="7">
    <location>
        <position position="286"/>
    </location>
    <ligand>
        <name>Cu cation</name>
        <dbReference type="ChEBI" id="CHEBI:23378"/>
        <label>B</label>
    </ligand>
</feature>
<evidence type="ECO:0000256" key="2">
    <source>
        <dbReference type="ARBA" id="ARBA00022723"/>
    </source>
</evidence>
<feature type="binding site" evidence="7">
    <location>
        <position position="134"/>
    </location>
    <ligand>
        <name>Cu cation</name>
        <dbReference type="ChEBI" id="CHEBI:23378"/>
        <label>A</label>
    </ligand>
</feature>
<comment type="cofactor">
    <cofactor evidence="7">
        <name>Cu(2+)</name>
        <dbReference type="ChEBI" id="CHEBI:29036"/>
    </cofactor>
    <text evidence="7">Binds 2 copper ions per subunit.</text>
</comment>
<dbReference type="InterPro" id="IPR002227">
    <property type="entry name" value="Tyrosinase_Cu-bd"/>
</dbReference>
<dbReference type="AlphaFoldDB" id="A0A6J1B4U6"/>
<dbReference type="GO" id="GO:0046872">
    <property type="term" value="F:metal ion binding"/>
    <property type="evidence" value="ECO:0007669"/>
    <property type="project" value="UniProtKB-KW"/>
</dbReference>
<dbReference type="Pfam" id="PF12142">
    <property type="entry name" value="PPO1_DWL"/>
    <property type="match status" value="1"/>
</dbReference>
<dbReference type="GO" id="GO:0046148">
    <property type="term" value="P:pigment biosynthetic process"/>
    <property type="evidence" value="ECO:0007669"/>
    <property type="project" value="InterPro"/>
</dbReference>
<evidence type="ECO:0000256" key="4">
    <source>
        <dbReference type="ARBA" id="ARBA00023002"/>
    </source>
</evidence>
<gene>
    <name evidence="10" type="primary">LOC110424135</name>
</gene>
<dbReference type="RefSeq" id="XP_021294320.1">
    <property type="nucleotide sequence ID" value="XM_021438645.1"/>
</dbReference>
<dbReference type="PANTHER" id="PTHR11474">
    <property type="entry name" value="TYROSINASE FAMILY MEMBER"/>
    <property type="match status" value="1"/>
</dbReference>
<dbReference type="InterPro" id="IPR022740">
    <property type="entry name" value="Polyphenol_oxidase_C"/>
</dbReference>
<sequence>MAFSVLSSANPIIIPSFSIQTSFFPKTSQLSLNKKIKRPHYTVPNKVVSCKATNNGNQNPTPSSRKTNETTYYYSPTATKIIDFKPPPFSKLRYRRPAHLVDADYLAEFAKAVNLMKDLPPDDPRSFMQQANVHCAYRNGAYDQVGFPDQDLQIHFSSLFLPFHRMYLYFYERILGKLIGDPDFVMPFWNWDAPAGMTMPAIYVNPQSPLYHDKHNVSHQPPKLVDLEYNGTGKEITDEELVLRNLKVMHRQMVSGAKTASLFHGKVYRAGDKPSPGPGSIEAGCHTAIHMWVGDPREEYEEDIGNFYSSGRDMLFYAHHGNVDRLWSIWDKVQGTMGEHMDDINYLNAAFYFYDENANLVRVKVSDCLDTKTLGYDYEPVEIPWLRTKPVPRKLGKKGGKGHGHAMAAEIKNKNIIRNVFPIFLDKTVSTEIPRPKKSRSKREKEEEEEEVLVLESIQLERDASVKFDVYINDEDDEAPSGPEDAEFAGSFTNIPHNHKHGKKLETCFSLAISDLLEDLDVEDDDNIVVTLVPRRGKGLATVGNIKIDYIRE</sequence>
<evidence type="ECO:0000256" key="3">
    <source>
        <dbReference type="ARBA" id="ARBA00022784"/>
    </source>
</evidence>
<dbReference type="PANTHER" id="PTHR11474:SF87">
    <property type="entry name" value="POLYPHENOL OXIDASE, CHLOROPLASTIC-LIKE"/>
    <property type="match status" value="1"/>
</dbReference>
<keyword evidence="2 7" id="KW-0479">Metal-binding</keyword>
<dbReference type="PROSITE" id="PS00497">
    <property type="entry name" value="TYROSINASE_1"/>
    <property type="match status" value="1"/>
</dbReference>
<evidence type="ECO:0000259" key="8">
    <source>
        <dbReference type="PROSITE" id="PS00497"/>
    </source>
</evidence>
<dbReference type="GO" id="GO:0004097">
    <property type="term" value="F:catechol oxidase activity"/>
    <property type="evidence" value="ECO:0007669"/>
    <property type="project" value="InterPro"/>
</dbReference>
<dbReference type="PRINTS" id="PR00092">
    <property type="entry name" value="TYROSINASE"/>
</dbReference>
<evidence type="ECO:0000256" key="5">
    <source>
        <dbReference type="ARBA" id="ARBA00023008"/>
    </source>
</evidence>
<evidence type="ECO:0000256" key="7">
    <source>
        <dbReference type="PIRSR" id="PIRSR000290-1"/>
    </source>
</evidence>
<keyword evidence="9" id="KW-1185">Reference proteome</keyword>
<dbReference type="Pfam" id="PF12143">
    <property type="entry name" value="PPO1_KFDV"/>
    <property type="match status" value="1"/>
</dbReference>
<comment type="similarity">
    <text evidence="1">Belongs to the tyrosinase family.</text>
</comment>
<feature type="domain" description="Tyrosinase copper-binding" evidence="8">
    <location>
        <begin position="155"/>
        <end position="172"/>
    </location>
</feature>
<proteinExistence type="inferred from homology"/>
<dbReference type="OrthoDB" id="6132182at2759"/>
<dbReference type="Gene3D" id="1.10.1280.10">
    <property type="entry name" value="Di-copper center containing domain from catechol oxidase"/>
    <property type="match status" value="1"/>
</dbReference>
<keyword evidence="6" id="KW-1015">Disulfide bond</keyword>
<name>A0A6J1B4U6_9ROSI</name>
<reference evidence="10" key="1">
    <citation type="submission" date="2025-08" db="UniProtKB">
        <authorList>
            <consortium name="RefSeq"/>
        </authorList>
    </citation>
    <scope>IDENTIFICATION</scope>
    <source>
        <tissue evidence="10">Leaf</tissue>
    </source>
</reference>
<evidence type="ECO:0000256" key="6">
    <source>
        <dbReference type="ARBA" id="ARBA00023157"/>
    </source>
</evidence>
<evidence type="ECO:0000313" key="9">
    <source>
        <dbReference type="Proteomes" id="UP000504621"/>
    </source>
</evidence>
<feature type="binding site" evidence="7">
    <location>
        <position position="155"/>
    </location>
    <ligand>
        <name>Cu cation</name>
        <dbReference type="ChEBI" id="CHEBI:23378"/>
        <label>A</label>
    </ligand>
</feature>
<organism evidence="9 10">
    <name type="scientific">Herrania umbratica</name>
    <dbReference type="NCBI Taxonomy" id="108875"/>
    <lineage>
        <taxon>Eukaryota</taxon>
        <taxon>Viridiplantae</taxon>
        <taxon>Streptophyta</taxon>
        <taxon>Embryophyta</taxon>
        <taxon>Tracheophyta</taxon>
        <taxon>Spermatophyta</taxon>
        <taxon>Magnoliopsida</taxon>
        <taxon>eudicotyledons</taxon>
        <taxon>Gunneridae</taxon>
        <taxon>Pentapetalae</taxon>
        <taxon>rosids</taxon>
        <taxon>malvids</taxon>
        <taxon>Malvales</taxon>
        <taxon>Malvaceae</taxon>
        <taxon>Byttnerioideae</taxon>
        <taxon>Herrania</taxon>
    </lineage>
</organism>
<keyword evidence="3" id="KW-0883">Thioether bond</keyword>
<dbReference type="Proteomes" id="UP000504621">
    <property type="component" value="Unplaced"/>
</dbReference>
<dbReference type="GeneID" id="110424135"/>
<evidence type="ECO:0000313" key="10">
    <source>
        <dbReference type="RefSeq" id="XP_021294320.1"/>
    </source>
</evidence>
<keyword evidence="4" id="KW-0560">Oxidoreductase</keyword>
<dbReference type="SUPFAM" id="SSF48056">
    <property type="entry name" value="Di-copper centre-containing domain"/>
    <property type="match status" value="1"/>
</dbReference>
<feature type="binding site" evidence="7">
    <location>
        <position position="164"/>
    </location>
    <ligand>
        <name>Cu cation</name>
        <dbReference type="ChEBI" id="CHEBI:23378"/>
        <label>A</label>
    </ligand>
</feature>
<dbReference type="InterPro" id="IPR008922">
    <property type="entry name" value="Di-copper_centre_dom_sf"/>
</dbReference>
<keyword evidence="5 7" id="KW-0186">Copper</keyword>
<accession>A0A6J1B4U6</accession>